<accession>A0A9D3UQ18</accession>
<proteinExistence type="predicted"/>
<protein>
    <submittedName>
        <fullName evidence="2">Uncharacterized protein</fullName>
    </submittedName>
</protein>
<sequence>MELLISITQLILVDEVISMEVGDVIFPIRVRERGLSELKDDSFNSKDSWKKNEEDSISEVGSAVSTRPEIPSKERVSVKSGALMMVNLEKGNNSNECQKKMEVENDEVETEHVSKEFIMGEADEPDIGMARALKDVRDMGLGVVEVNLGVSKERGFVNGSSLGVGCMKARCSNPEEFIDPVKGINCCQQNENIRDDIMGSNLDLEEELNRMILHRKKKKGLNKKIRLMYEIQNSSLTSKERKKRDRAMLKEKGREFCKEDDRIVNLSISDSDISNIMKVILRKANNTWAIGKKLGLSVHGEEEEVIEEIMRAELQLCMNVYKKKGFCEGKWNFVIWLLRTVRLCLCPVMGCCCGSIRGCFWFFLVVFGIFSGCCVEEVLVRAVLMAIEEVARMVMVLIWLEEQEATSTMLCPASLKNLQLVMKREKQKPQF</sequence>
<evidence type="ECO:0000313" key="2">
    <source>
        <dbReference type="EMBL" id="KAH1055055.1"/>
    </source>
</evidence>
<dbReference type="Proteomes" id="UP000828251">
    <property type="component" value="Unassembled WGS sequence"/>
</dbReference>
<dbReference type="OrthoDB" id="10675554at2759"/>
<gene>
    <name evidence="2" type="ORF">J1N35_033120</name>
</gene>
<dbReference type="EMBL" id="JAIQCV010000010">
    <property type="protein sequence ID" value="KAH1055055.1"/>
    <property type="molecule type" value="Genomic_DNA"/>
</dbReference>
<evidence type="ECO:0000256" key="1">
    <source>
        <dbReference type="SAM" id="MobiDB-lite"/>
    </source>
</evidence>
<feature type="region of interest" description="Disordered" evidence="1">
    <location>
        <begin position="41"/>
        <end position="71"/>
    </location>
</feature>
<name>A0A9D3UQ18_9ROSI</name>
<dbReference type="AlphaFoldDB" id="A0A9D3UQ18"/>
<organism evidence="2 3">
    <name type="scientific">Gossypium stocksii</name>
    <dbReference type="NCBI Taxonomy" id="47602"/>
    <lineage>
        <taxon>Eukaryota</taxon>
        <taxon>Viridiplantae</taxon>
        <taxon>Streptophyta</taxon>
        <taxon>Embryophyta</taxon>
        <taxon>Tracheophyta</taxon>
        <taxon>Spermatophyta</taxon>
        <taxon>Magnoliopsida</taxon>
        <taxon>eudicotyledons</taxon>
        <taxon>Gunneridae</taxon>
        <taxon>Pentapetalae</taxon>
        <taxon>rosids</taxon>
        <taxon>malvids</taxon>
        <taxon>Malvales</taxon>
        <taxon>Malvaceae</taxon>
        <taxon>Malvoideae</taxon>
        <taxon>Gossypium</taxon>
    </lineage>
</organism>
<evidence type="ECO:0000313" key="3">
    <source>
        <dbReference type="Proteomes" id="UP000828251"/>
    </source>
</evidence>
<keyword evidence="3" id="KW-1185">Reference proteome</keyword>
<reference evidence="2 3" key="1">
    <citation type="journal article" date="2021" name="Plant Biotechnol. J.">
        <title>Multi-omics assisted identification of the key and species-specific regulatory components of drought-tolerant mechanisms in Gossypium stocksii.</title>
        <authorList>
            <person name="Yu D."/>
            <person name="Ke L."/>
            <person name="Zhang D."/>
            <person name="Wu Y."/>
            <person name="Sun Y."/>
            <person name="Mei J."/>
            <person name="Sun J."/>
            <person name="Sun Y."/>
        </authorList>
    </citation>
    <scope>NUCLEOTIDE SEQUENCE [LARGE SCALE GENOMIC DNA]</scope>
    <source>
        <strain evidence="3">cv. E1</strain>
        <tissue evidence="2">Leaf</tissue>
    </source>
</reference>
<feature type="compositionally biased region" description="Basic and acidic residues" evidence="1">
    <location>
        <begin position="41"/>
        <end position="54"/>
    </location>
</feature>
<comment type="caution">
    <text evidence="2">The sequence shown here is derived from an EMBL/GenBank/DDBJ whole genome shotgun (WGS) entry which is preliminary data.</text>
</comment>